<dbReference type="RefSeq" id="WP_154236744.1">
    <property type="nucleotide sequence ID" value="NZ_WKNS01000007.1"/>
</dbReference>
<gene>
    <name evidence="1" type="ORF">GKC89_03330</name>
</gene>
<organism evidence="1">
    <name type="scientific">Ligilactobacillus ruminis</name>
    <dbReference type="NCBI Taxonomy" id="1623"/>
    <lineage>
        <taxon>Bacteria</taxon>
        <taxon>Bacillati</taxon>
        <taxon>Bacillota</taxon>
        <taxon>Bacilli</taxon>
        <taxon>Lactobacillales</taxon>
        <taxon>Lactobacillaceae</taxon>
        <taxon>Ligilactobacillus</taxon>
    </lineage>
</organism>
<accession>A0A6A8HHP5</accession>
<dbReference type="EMBL" id="WKOD01000006">
    <property type="protein sequence ID" value="MSA68158.1"/>
    <property type="molecule type" value="Genomic_DNA"/>
</dbReference>
<sequence length="63" mass="6673">MWLAVIVLGVVAMCLSIGIKKEFVSAVLEGNQAIFKDVSVVAVKVSLFSLGLLVTLGALIELR</sequence>
<name>A0A6A8HHP5_9LACO</name>
<evidence type="ECO:0000313" key="1">
    <source>
        <dbReference type="EMBL" id="MSA68158.1"/>
    </source>
</evidence>
<dbReference type="AlphaFoldDB" id="A0A6A8HHP5"/>
<reference evidence="1" key="1">
    <citation type="journal article" date="2019" name="Nat. Med.">
        <title>A library of human gut bacterial isolates paired with longitudinal multiomics data enables mechanistic microbiome research.</title>
        <authorList>
            <person name="Poyet M."/>
            <person name="Groussin M."/>
            <person name="Gibbons S.M."/>
            <person name="Avila-Pacheco J."/>
            <person name="Jiang X."/>
            <person name="Kearney S.M."/>
            <person name="Perrotta A.R."/>
            <person name="Berdy B."/>
            <person name="Zhao S."/>
            <person name="Lieberman T.D."/>
            <person name="Swanson P.K."/>
            <person name="Smith M."/>
            <person name="Roesemann S."/>
            <person name="Alexander J.E."/>
            <person name="Rich S.A."/>
            <person name="Livny J."/>
            <person name="Vlamakis H."/>
            <person name="Clish C."/>
            <person name="Bullock K."/>
            <person name="Deik A."/>
            <person name="Scott J."/>
            <person name="Pierce K.A."/>
            <person name="Xavier R.J."/>
            <person name="Alm E.J."/>
        </authorList>
    </citation>
    <scope>NUCLEOTIDE SEQUENCE</scope>
    <source>
        <strain evidence="1">BIOML-A18</strain>
    </source>
</reference>
<protein>
    <submittedName>
        <fullName evidence="1">Uncharacterized protein</fullName>
    </submittedName>
</protein>
<comment type="caution">
    <text evidence="1">The sequence shown here is derived from an EMBL/GenBank/DDBJ whole genome shotgun (WGS) entry which is preliminary data.</text>
</comment>
<proteinExistence type="predicted"/>